<sequence length="341" mass="40745">MRINLNTKKKQKNIQKLKKNSLKYINNINNTYTNNNNNNNKFYNNLKLNLKKQQQPSVNNNLFFINSNITWSKCNKNLIKYLKKGSFDRRKIDSNTLNKSSNLLSSSSLSSFSNKLAIIEEHFKLRQKINNNNKLTTTESKIREINDYKDNDNDEKVSNKIVNNFIIMETQREQEKDLSFNKKENNINIYIETLNDNNDTIKNMKSIKTLIPKDEEKIVEEEEDIIINQVEKELINEKELEEKKIQEEENLKKFHKCFNNTPYPTIVHSENKFNNRCENDDDYYNTIYCNNNTINSNNNESYLKEEINNKDRLYNIKRTTSKNDINNNYYELKFLIFNYIL</sequence>
<accession>A0A1Y1XCU8</accession>
<dbReference type="EMBL" id="MCFG01000071">
    <property type="protein sequence ID" value="ORX83547.1"/>
    <property type="molecule type" value="Genomic_DNA"/>
</dbReference>
<proteinExistence type="predicted"/>
<dbReference type="Proteomes" id="UP000193944">
    <property type="component" value="Unassembled WGS sequence"/>
</dbReference>
<comment type="caution">
    <text evidence="1">The sequence shown here is derived from an EMBL/GenBank/DDBJ whole genome shotgun (WGS) entry which is preliminary data.</text>
</comment>
<reference evidence="1 2" key="2">
    <citation type="submission" date="2016-08" db="EMBL/GenBank/DDBJ databases">
        <title>Pervasive Adenine N6-methylation of Active Genes in Fungi.</title>
        <authorList>
            <consortium name="DOE Joint Genome Institute"/>
            <person name="Mondo S.J."/>
            <person name="Dannebaum R.O."/>
            <person name="Kuo R.C."/>
            <person name="Labutti K."/>
            <person name="Haridas S."/>
            <person name="Kuo A."/>
            <person name="Salamov A."/>
            <person name="Ahrendt S.R."/>
            <person name="Lipzen A."/>
            <person name="Sullivan W."/>
            <person name="Andreopoulos W.B."/>
            <person name="Clum A."/>
            <person name="Lindquist E."/>
            <person name="Daum C."/>
            <person name="Ramamoorthy G.K."/>
            <person name="Gryganskyi A."/>
            <person name="Culley D."/>
            <person name="Magnuson J.K."/>
            <person name="James T.Y."/>
            <person name="O'Malley M.A."/>
            <person name="Stajich J.E."/>
            <person name="Spatafora J.W."/>
            <person name="Visel A."/>
            <person name="Grigoriev I.V."/>
        </authorList>
    </citation>
    <scope>NUCLEOTIDE SEQUENCE [LARGE SCALE GENOMIC DNA]</scope>
    <source>
        <strain evidence="1 2">S4</strain>
    </source>
</reference>
<protein>
    <submittedName>
        <fullName evidence="1">Uncharacterized protein</fullName>
    </submittedName>
</protein>
<dbReference type="AlphaFoldDB" id="A0A1Y1XCU8"/>
<keyword evidence="2" id="KW-1185">Reference proteome</keyword>
<evidence type="ECO:0000313" key="2">
    <source>
        <dbReference type="Proteomes" id="UP000193944"/>
    </source>
</evidence>
<organism evidence="1 2">
    <name type="scientific">Anaeromyces robustus</name>
    <dbReference type="NCBI Taxonomy" id="1754192"/>
    <lineage>
        <taxon>Eukaryota</taxon>
        <taxon>Fungi</taxon>
        <taxon>Fungi incertae sedis</taxon>
        <taxon>Chytridiomycota</taxon>
        <taxon>Chytridiomycota incertae sedis</taxon>
        <taxon>Neocallimastigomycetes</taxon>
        <taxon>Neocallimastigales</taxon>
        <taxon>Neocallimastigaceae</taxon>
        <taxon>Anaeromyces</taxon>
    </lineage>
</organism>
<evidence type="ECO:0000313" key="1">
    <source>
        <dbReference type="EMBL" id="ORX83547.1"/>
    </source>
</evidence>
<dbReference type="STRING" id="1754192.A0A1Y1XCU8"/>
<reference evidence="1 2" key="1">
    <citation type="submission" date="2016-08" db="EMBL/GenBank/DDBJ databases">
        <title>A Parts List for Fungal Cellulosomes Revealed by Comparative Genomics.</title>
        <authorList>
            <consortium name="DOE Joint Genome Institute"/>
            <person name="Haitjema C.H."/>
            <person name="Gilmore S.P."/>
            <person name="Henske J.K."/>
            <person name="Solomon K.V."/>
            <person name="De Groot R."/>
            <person name="Kuo A."/>
            <person name="Mondo S.J."/>
            <person name="Salamov A.A."/>
            <person name="Labutti K."/>
            <person name="Zhao Z."/>
            <person name="Chiniquy J."/>
            <person name="Barry K."/>
            <person name="Brewer H.M."/>
            <person name="Purvine S.O."/>
            <person name="Wright A.T."/>
            <person name="Boxma B."/>
            <person name="Van Alen T."/>
            <person name="Hackstein J.H."/>
            <person name="Baker S.E."/>
            <person name="Grigoriev I.V."/>
            <person name="O'Malley M.A."/>
        </authorList>
    </citation>
    <scope>NUCLEOTIDE SEQUENCE [LARGE SCALE GENOMIC DNA]</scope>
    <source>
        <strain evidence="1 2">S4</strain>
    </source>
</reference>
<name>A0A1Y1XCU8_9FUNG</name>
<gene>
    <name evidence="1" type="ORF">BCR32DRAFT_266923</name>
</gene>